<reference evidence="3" key="1">
    <citation type="journal article" date="2016" name="Nat. Biotechnol.">
        <title>Sequencing wild and cultivated cassava and related species reveals extensive interspecific hybridization and genetic diversity.</title>
        <authorList>
            <person name="Bredeson J.V."/>
            <person name="Lyons J.B."/>
            <person name="Prochnik S.E."/>
            <person name="Wu G.A."/>
            <person name="Ha C.M."/>
            <person name="Edsinger-Gonzales E."/>
            <person name="Grimwood J."/>
            <person name="Schmutz J."/>
            <person name="Rabbi I.Y."/>
            <person name="Egesi C."/>
            <person name="Nauluvula P."/>
            <person name="Lebot V."/>
            <person name="Ndunguru J."/>
            <person name="Mkamilo G."/>
            <person name="Bart R.S."/>
            <person name="Setter T.L."/>
            <person name="Gleadow R.M."/>
            <person name="Kulakow P."/>
            <person name="Ferguson M.E."/>
            <person name="Rounsley S."/>
            <person name="Rokhsar D.S."/>
        </authorList>
    </citation>
    <scope>NUCLEOTIDE SEQUENCE [LARGE SCALE GENOMIC DNA]</scope>
    <source>
        <strain evidence="3">cv. AM560-2</strain>
    </source>
</reference>
<dbReference type="AlphaFoldDB" id="A0A2C9UE27"/>
<comment type="caution">
    <text evidence="2">The sequence shown here is derived from an EMBL/GenBank/DDBJ whole genome shotgun (WGS) entry which is preliminary data.</text>
</comment>
<sequence>MATGMKLLKNGKSFPVHLLRGSVSGVSRSIRMETKIVGDPRLQLPGPIPAQYFLGSQPNLGSVYHAPLNGCNTLLLSRYRGSIKYDDDDIEDDYPGSEEDFDDVDEFESFDHDDDDDDVNDYDDDDDNDIDVRKRNK</sequence>
<keyword evidence="3" id="KW-1185">Reference proteome</keyword>
<organism evidence="2 3">
    <name type="scientific">Manihot esculenta</name>
    <name type="common">Cassava</name>
    <name type="synonym">Jatropha manihot</name>
    <dbReference type="NCBI Taxonomy" id="3983"/>
    <lineage>
        <taxon>Eukaryota</taxon>
        <taxon>Viridiplantae</taxon>
        <taxon>Streptophyta</taxon>
        <taxon>Embryophyta</taxon>
        <taxon>Tracheophyta</taxon>
        <taxon>Spermatophyta</taxon>
        <taxon>Magnoliopsida</taxon>
        <taxon>eudicotyledons</taxon>
        <taxon>Gunneridae</taxon>
        <taxon>Pentapetalae</taxon>
        <taxon>rosids</taxon>
        <taxon>fabids</taxon>
        <taxon>Malpighiales</taxon>
        <taxon>Euphorbiaceae</taxon>
        <taxon>Crotonoideae</taxon>
        <taxon>Manihoteae</taxon>
        <taxon>Manihot</taxon>
    </lineage>
</organism>
<evidence type="ECO:0000256" key="1">
    <source>
        <dbReference type="SAM" id="MobiDB-lite"/>
    </source>
</evidence>
<proteinExistence type="predicted"/>
<dbReference type="EMBL" id="CM004401">
    <property type="protein sequence ID" value="OAY28681.1"/>
    <property type="molecule type" value="Genomic_DNA"/>
</dbReference>
<accession>A0A2C9UE27</accession>
<dbReference type="Proteomes" id="UP000091857">
    <property type="component" value="Chromosome 15"/>
</dbReference>
<evidence type="ECO:0000313" key="3">
    <source>
        <dbReference type="Proteomes" id="UP000091857"/>
    </source>
</evidence>
<name>A0A2C9UE27_MANES</name>
<feature type="region of interest" description="Disordered" evidence="1">
    <location>
        <begin position="87"/>
        <end position="137"/>
    </location>
</feature>
<dbReference type="Gramene" id="Manes.15G086600.1.v8.1">
    <property type="protein sequence ID" value="Manes.15G086600.1.v8.1.CDS.1"/>
    <property type="gene ID" value="Manes.15G086600.v8.1"/>
</dbReference>
<gene>
    <name evidence="2" type="ORF">MANES_15G086600v8</name>
</gene>
<evidence type="ECO:0000313" key="2">
    <source>
        <dbReference type="EMBL" id="OAY28681.1"/>
    </source>
</evidence>
<protein>
    <submittedName>
        <fullName evidence="2">Uncharacterized protein</fullName>
    </submittedName>
</protein>
<feature type="compositionally biased region" description="Acidic residues" evidence="1">
    <location>
        <begin position="87"/>
        <end position="129"/>
    </location>
</feature>